<evidence type="ECO:0000313" key="1">
    <source>
        <dbReference type="EMBL" id="BAJ96099.1"/>
    </source>
</evidence>
<organism evidence="1">
    <name type="scientific">Hordeum vulgare subsp. vulgare</name>
    <name type="common">Domesticated barley</name>
    <dbReference type="NCBI Taxonomy" id="112509"/>
    <lineage>
        <taxon>Eukaryota</taxon>
        <taxon>Viridiplantae</taxon>
        <taxon>Streptophyta</taxon>
        <taxon>Embryophyta</taxon>
        <taxon>Tracheophyta</taxon>
        <taxon>Spermatophyta</taxon>
        <taxon>Magnoliopsida</taxon>
        <taxon>Liliopsida</taxon>
        <taxon>Poales</taxon>
        <taxon>Poaceae</taxon>
        <taxon>BOP clade</taxon>
        <taxon>Pooideae</taxon>
        <taxon>Triticodae</taxon>
        <taxon>Triticeae</taxon>
        <taxon>Hordeinae</taxon>
        <taxon>Hordeum</taxon>
    </lineage>
</organism>
<dbReference type="EMBL" id="AK364896">
    <property type="protein sequence ID" value="BAJ96099.1"/>
    <property type="molecule type" value="mRNA"/>
</dbReference>
<name>F2DLX8_HORVV</name>
<sequence length="180" mass="19815">MWSMYMYLHHHDGVVGLDGPEVGGGVGDEVLLGEQQGALQEPDVLQAALGDGLREVDAVGGAADGGAPLLRLLHDAPRQRVEEGQRLAQRLADHAGGRVGAGPEDVHRLHQAAVGRVPVHPRQRQRVVGRLRRRLHRALRDPRHLEARRRHGRFFEACVCDCARGSLGTRLWSFELELVP</sequence>
<protein>
    <submittedName>
        <fullName evidence="1">Predicted protein</fullName>
    </submittedName>
</protein>
<dbReference type="AlphaFoldDB" id="F2DLX8"/>
<accession>F2DLX8</accession>
<proteinExistence type="evidence at transcript level"/>
<reference evidence="1" key="1">
    <citation type="journal article" date="2011" name="Plant Physiol.">
        <title>Comprehensive sequence analysis of 24,783 barley full-length cDNAs derived from 12 clone libraries.</title>
        <authorList>
            <person name="Matsumoto T."/>
            <person name="Tanaka T."/>
            <person name="Sakai H."/>
            <person name="Amano N."/>
            <person name="Kanamori H."/>
            <person name="Kurita K."/>
            <person name="Kikuta A."/>
            <person name="Kamiya K."/>
            <person name="Yamamoto M."/>
            <person name="Ikawa H."/>
            <person name="Fujii N."/>
            <person name="Hori K."/>
            <person name="Itoh T."/>
            <person name="Sato K."/>
        </authorList>
    </citation>
    <scope>NUCLEOTIDE SEQUENCE</scope>
    <source>
        <tissue evidence="1">Shoot and root</tissue>
    </source>
</reference>